<gene>
    <name evidence="3" type="ORF">INT44_008077</name>
</gene>
<dbReference type="EMBL" id="JAEPRA010000012">
    <property type="protein sequence ID" value="KAG2177565.1"/>
    <property type="molecule type" value="Genomic_DNA"/>
</dbReference>
<evidence type="ECO:0000313" key="3">
    <source>
        <dbReference type="EMBL" id="KAG2177565.1"/>
    </source>
</evidence>
<feature type="transmembrane region" description="Helical" evidence="1">
    <location>
        <begin position="300"/>
        <end position="321"/>
    </location>
</feature>
<comment type="caution">
    <text evidence="3">The sequence shown here is derived from an EMBL/GenBank/DDBJ whole genome shotgun (WGS) entry which is preliminary data.</text>
</comment>
<dbReference type="OrthoDB" id="2281895at2759"/>
<evidence type="ECO:0000256" key="2">
    <source>
        <dbReference type="SAM" id="SignalP"/>
    </source>
</evidence>
<keyword evidence="2" id="KW-0732">Signal</keyword>
<keyword evidence="1" id="KW-1133">Transmembrane helix</keyword>
<feature type="signal peptide" evidence="2">
    <location>
        <begin position="1"/>
        <end position="30"/>
    </location>
</feature>
<feature type="transmembrane region" description="Helical" evidence="1">
    <location>
        <begin position="79"/>
        <end position="98"/>
    </location>
</feature>
<dbReference type="AlphaFoldDB" id="A0A8H7PPI2"/>
<dbReference type="Proteomes" id="UP000612746">
    <property type="component" value="Unassembled WGS sequence"/>
</dbReference>
<accession>A0A8H7PPI2</accession>
<feature type="transmembrane region" description="Helical" evidence="1">
    <location>
        <begin position="163"/>
        <end position="183"/>
    </location>
</feature>
<evidence type="ECO:0000256" key="1">
    <source>
        <dbReference type="SAM" id="Phobius"/>
    </source>
</evidence>
<evidence type="ECO:0000313" key="4">
    <source>
        <dbReference type="Proteomes" id="UP000612746"/>
    </source>
</evidence>
<keyword evidence="1" id="KW-0472">Membrane</keyword>
<feature type="transmembrane region" description="Helical" evidence="1">
    <location>
        <begin position="110"/>
        <end position="136"/>
    </location>
</feature>
<organism evidence="3 4">
    <name type="scientific">Umbelopsis vinacea</name>
    <dbReference type="NCBI Taxonomy" id="44442"/>
    <lineage>
        <taxon>Eukaryota</taxon>
        <taxon>Fungi</taxon>
        <taxon>Fungi incertae sedis</taxon>
        <taxon>Mucoromycota</taxon>
        <taxon>Mucoromycotina</taxon>
        <taxon>Umbelopsidomycetes</taxon>
        <taxon>Umbelopsidales</taxon>
        <taxon>Umbelopsidaceae</taxon>
        <taxon>Umbelopsis</taxon>
    </lineage>
</organism>
<feature type="transmembrane region" description="Helical" evidence="1">
    <location>
        <begin position="195"/>
        <end position="215"/>
    </location>
</feature>
<feature type="chain" id="PRO_5034705553" evidence="2">
    <location>
        <begin position="31"/>
        <end position="367"/>
    </location>
</feature>
<name>A0A8H7PPI2_9FUNG</name>
<feature type="transmembrane region" description="Helical" evidence="1">
    <location>
        <begin position="258"/>
        <end position="279"/>
    </location>
</feature>
<protein>
    <submittedName>
        <fullName evidence="3">Uncharacterized protein</fullName>
    </submittedName>
</protein>
<sequence>MPQARFFISLIGVPLAVMVMQHLMSSVAPAVGVTQQLCANPAQAAKLGIRTTYTGYDGLDQNFLCFIVPFFVQSLATPLGAAVTVELLTLFGVVLAVFSMEGSRTRTSRTLLAAAPLFGLLSNLLGVSVTVPLFWIPCYQWFTGGVPAGKRNVVLENIEPGRAAAIIISTLTVFGVPTVLMFLDLQKSTIENVIAGWQFAPLFISPLAALLTPAFRWVALSTPQTSGDDKVFKARWRTIQSKSMVETSYLFTMGVGTIVHYGVIVHSGFNGLFLVEGLWKLAHFASDPVLSSAENLSTTVCAYFLLIDLLVLWAALGFFSLLEDGVLGLAVYVGATVVLGPAGGLSAYLAWRENGVQNPKLIVEKSE</sequence>
<proteinExistence type="predicted"/>
<feature type="transmembrane region" description="Helical" evidence="1">
    <location>
        <begin position="327"/>
        <end position="351"/>
    </location>
</feature>
<keyword evidence="1" id="KW-0812">Transmembrane</keyword>
<keyword evidence="4" id="KW-1185">Reference proteome</keyword>
<reference evidence="3" key="1">
    <citation type="submission" date="2020-12" db="EMBL/GenBank/DDBJ databases">
        <title>Metabolic potential, ecology and presence of endohyphal bacteria is reflected in genomic diversity of Mucoromycotina.</title>
        <authorList>
            <person name="Muszewska A."/>
            <person name="Okrasinska A."/>
            <person name="Steczkiewicz K."/>
            <person name="Drgas O."/>
            <person name="Orlowska M."/>
            <person name="Perlinska-Lenart U."/>
            <person name="Aleksandrzak-Piekarczyk T."/>
            <person name="Szatraj K."/>
            <person name="Zielenkiewicz U."/>
            <person name="Pilsyk S."/>
            <person name="Malc E."/>
            <person name="Mieczkowski P."/>
            <person name="Kruszewska J.S."/>
            <person name="Biernat P."/>
            <person name="Pawlowska J."/>
        </authorList>
    </citation>
    <scope>NUCLEOTIDE SEQUENCE</scope>
    <source>
        <strain evidence="3">WA0000051536</strain>
    </source>
</reference>